<dbReference type="GO" id="GO:0008983">
    <property type="term" value="F:protein-glutamate O-methyltransferase activity"/>
    <property type="evidence" value="ECO:0007669"/>
    <property type="project" value="UniProtKB-EC"/>
</dbReference>
<sequence>GQCFGRWDRAAAPGGGAPGERGALRAAGGGRQGPRHLHDRRGRAREHLERGGRAPLRLRRRGDRRRGRRLALHPRGPRRRQTRTRVGVSGGGGSGRGRALAPAQGRDALLGQRVREARPGRGRRPDRLLQGRPRPHGAQAGRGGRGRGARSGAGPPRPRPARPGAPGPRLRLPGVRRPPLPRPGRNQNRRPTEPGGGDRLAQAGLPGGAPGHPRAAGG</sequence>
<feature type="non-terminal residue" evidence="2">
    <location>
        <position position="218"/>
    </location>
</feature>
<evidence type="ECO:0000256" key="1">
    <source>
        <dbReference type="SAM" id="MobiDB-lite"/>
    </source>
</evidence>
<proteinExistence type="predicted"/>
<evidence type="ECO:0000313" key="2">
    <source>
        <dbReference type="EMBL" id="CAA9413780.1"/>
    </source>
</evidence>
<feature type="non-terminal residue" evidence="2">
    <location>
        <position position="1"/>
    </location>
</feature>
<accession>A0A6J4PEJ6</accession>
<feature type="compositionally biased region" description="Low complexity" evidence="1">
    <location>
        <begin position="130"/>
        <end position="139"/>
    </location>
</feature>
<feature type="region of interest" description="Disordered" evidence="1">
    <location>
        <begin position="1"/>
        <end position="218"/>
    </location>
</feature>
<protein>
    <submittedName>
        <fullName evidence="2">Chemotaxis protein methyltransferase CheR</fullName>
        <ecNumber evidence="2">2.1.1.80</ecNumber>
    </submittedName>
</protein>
<reference evidence="2" key="1">
    <citation type="submission" date="2020-02" db="EMBL/GenBank/DDBJ databases">
        <authorList>
            <person name="Meier V. D."/>
        </authorList>
    </citation>
    <scope>NUCLEOTIDE SEQUENCE</scope>
    <source>
        <strain evidence="2">AVDCRST_MAG01</strain>
    </source>
</reference>
<keyword evidence="2" id="KW-0489">Methyltransferase</keyword>
<name>A0A6J4PEJ6_9ACTN</name>
<dbReference type="EC" id="2.1.1.80" evidence="2"/>
<dbReference type="EMBL" id="CADCUW010000266">
    <property type="protein sequence ID" value="CAA9413780.1"/>
    <property type="molecule type" value="Genomic_DNA"/>
</dbReference>
<keyword evidence="2" id="KW-0808">Transferase</keyword>
<dbReference type="GO" id="GO:0032259">
    <property type="term" value="P:methylation"/>
    <property type="evidence" value="ECO:0007669"/>
    <property type="project" value="UniProtKB-KW"/>
</dbReference>
<feature type="compositionally biased region" description="Pro residues" evidence="1">
    <location>
        <begin position="155"/>
        <end position="166"/>
    </location>
</feature>
<dbReference type="AlphaFoldDB" id="A0A6J4PEJ6"/>
<feature type="compositionally biased region" description="Basic residues" evidence="1">
    <location>
        <begin position="33"/>
        <end position="44"/>
    </location>
</feature>
<organism evidence="2">
    <name type="scientific">uncultured Rubrobacteraceae bacterium</name>
    <dbReference type="NCBI Taxonomy" id="349277"/>
    <lineage>
        <taxon>Bacteria</taxon>
        <taxon>Bacillati</taxon>
        <taxon>Actinomycetota</taxon>
        <taxon>Rubrobacteria</taxon>
        <taxon>Rubrobacterales</taxon>
        <taxon>Rubrobacteraceae</taxon>
        <taxon>environmental samples</taxon>
    </lineage>
</organism>
<feature type="compositionally biased region" description="Basic residues" evidence="1">
    <location>
        <begin position="56"/>
        <end position="83"/>
    </location>
</feature>
<feature type="compositionally biased region" description="Basic and acidic residues" evidence="1">
    <location>
        <begin position="113"/>
        <end position="129"/>
    </location>
</feature>
<feature type="compositionally biased region" description="Gly residues" evidence="1">
    <location>
        <begin position="205"/>
        <end position="218"/>
    </location>
</feature>
<gene>
    <name evidence="2" type="ORF">AVDCRST_MAG01-01-1783</name>
</gene>